<comment type="caution">
    <text evidence="1">The sequence shown here is derived from an EMBL/GenBank/DDBJ whole genome shotgun (WGS) entry which is preliminary data.</text>
</comment>
<reference evidence="1" key="1">
    <citation type="journal article" date="2019" name="bioRxiv">
        <title>The Genome of the Zebra Mussel, Dreissena polymorpha: A Resource for Invasive Species Research.</title>
        <authorList>
            <person name="McCartney M.A."/>
            <person name="Auch B."/>
            <person name="Kono T."/>
            <person name="Mallez S."/>
            <person name="Zhang Y."/>
            <person name="Obille A."/>
            <person name="Becker A."/>
            <person name="Abrahante J.E."/>
            <person name="Garbe J."/>
            <person name="Badalamenti J.P."/>
            <person name="Herman A."/>
            <person name="Mangelson H."/>
            <person name="Liachko I."/>
            <person name="Sullivan S."/>
            <person name="Sone E.D."/>
            <person name="Koren S."/>
            <person name="Silverstein K.A.T."/>
            <person name="Beckman K.B."/>
            <person name="Gohl D.M."/>
        </authorList>
    </citation>
    <scope>NUCLEOTIDE SEQUENCE</scope>
    <source>
        <strain evidence="1">Duluth1</strain>
        <tissue evidence="1">Whole animal</tissue>
    </source>
</reference>
<evidence type="ECO:0000313" key="1">
    <source>
        <dbReference type="EMBL" id="KAH3738960.1"/>
    </source>
</evidence>
<dbReference type="EMBL" id="JAIWYP010000011">
    <property type="protein sequence ID" value="KAH3738960.1"/>
    <property type="molecule type" value="Genomic_DNA"/>
</dbReference>
<organism evidence="1 2">
    <name type="scientific">Dreissena polymorpha</name>
    <name type="common">Zebra mussel</name>
    <name type="synonym">Mytilus polymorpha</name>
    <dbReference type="NCBI Taxonomy" id="45954"/>
    <lineage>
        <taxon>Eukaryota</taxon>
        <taxon>Metazoa</taxon>
        <taxon>Spiralia</taxon>
        <taxon>Lophotrochozoa</taxon>
        <taxon>Mollusca</taxon>
        <taxon>Bivalvia</taxon>
        <taxon>Autobranchia</taxon>
        <taxon>Heteroconchia</taxon>
        <taxon>Euheterodonta</taxon>
        <taxon>Imparidentia</taxon>
        <taxon>Neoheterodontei</taxon>
        <taxon>Myida</taxon>
        <taxon>Dreissenoidea</taxon>
        <taxon>Dreissenidae</taxon>
        <taxon>Dreissena</taxon>
    </lineage>
</organism>
<protein>
    <submittedName>
        <fullName evidence="1">Uncharacterized protein</fullName>
    </submittedName>
</protein>
<proteinExistence type="predicted"/>
<evidence type="ECO:0000313" key="2">
    <source>
        <dbReference type="Proteomes" id="UP000828390"/>
    </source>
</evidence>
<reference evidence="1" key="2">
    <citation type="submission" date="2020-11" db="EMBL/GenBank/DDBJ databases">
        <authorList>
            <person name="McCartney M.A."/>
            <person name="Auch B."/>
            <person name="Kono T."/>
            <person name="Mallez S."/>
            <person name="Becker A."/>
            <person name="Gohl D.M."/>
            <person name="Silverstein K.A.T."/>
            <person name="Koren S."/>
            <person name="Bechman K.B."/>
            <person name="Herman A."/>
            <person name="Abrahante J.E."/>
            <person name="Garbe J."/>
        </authorList>
    </citation>
    <scope>NUCLEOTIDE SEQUENCE</scope>
    <source>
        <strain evidence="1">Duluth1</strain>
        <tissue evidence="1">Whole animal</tissue>
    </source>
</reference>
<sequence>MYIVATDGLMIPIRVLIVPVIAKPITNRCRQSIKCLKYLRELRLAHPVTMVDTFTIFLLVGADFYGQIVGD</sequence>
<dbReference type="Proteomes" id="UP000828390">
    <property type="component" value="Unassembled WGS sequence"/>
</dbReference>
<keyword evidence="2" id="KW-1185">Reference proteome</keyword>
<gene>
    <name evidence="1" type="ORF">DPMN_045604</name>
</gene>
<name>A0A9D4D5C4_DREPO</name>
<accession>A0A9D4D5C4</accession>
<dbReference type="AlphaFoldDB" id="A0A9D4D5C4"/>